<evidence type="ECO:0000313" key="7">
    <source>
        <dbReference type="Proteomes" id="UP000270873"/>
    </source>
</evidence>
<evidence type="ECO:0000259" key="3">
    <source>
        <dbReference type="Pfam" id="PF16861"/>
    </source>
</evidence>
<evidence type="ECO:0000259" key="2">
    <source>
        <dbReference type="Pfam" id="PF02543"/>
    </source>
</evidence>
<sequence>MIVLGITNNDLSGACLVRDGQILSAVSEERFTRIKDHKVWPTQSIDFVLTQSGMTIQDVDYVAYGWNAGFNADKHLPLYFDRIVEEVKSNPKGVPLFRQRIIDELNNDKEKRTEFDAYILDQGLVGKAYYIDHHECHALGAYVCSPFDEALTLTCDGRGDFQALTLTYYSPSETNVLQRETSIDSLGYFYGRITHLLGYKPNRHEGKITGLAAFGDPEKLLDVMKQMIRFEDGRIKATCGDMFLPSYQTYSDPLQALFATEKPEDIAAAVQRHTEDLLVAVVTHHLKVHGSNNLCLAGGVFGNVKLNQRLREIAGVKNVYVLPCMGDGGLALAAAVGTAYLKNGTRFKNPVMTLGPDARSTSQNINLLNRDYPELAYQAPGNIIDTLVEALMQNQVLGMFKGKMEFGPRSLCNRSIVYHAMDADVNAWLNQRMHRTEFMPFGPVTAVDHAPDCYVGWTDDQVAADTMTMTYDCHSQFIEASPAVVHIDGTARPQVVRPQTDNFMHRLLTAWHERTGQSALINTSFNRHEEPIVCTSQDALSALKEGMVDLVVMSESLLIWRRGKNSFALQRFE</sequence>
<dbReference type="PANTHER" id="PTHR34847:SF1">
    <property type="entry name" value="NODULATION PROTEIN U"/>
    <property type="match status" value="1"/>
</dbReference>
<dbReference type="GO" id="GO:0003824">
    <property type="term" value="F:catalytic activity"/>
    <property type="evidence" value="ECO:0007669"/>
    <property type="project" value="InterPro"/>
</dbReference>
<name>A0A0P9SIR2_PSEA0</name>
<dbReference type="Proteomes" id="UP000050469">
    <property type="component" value="Unassembled WGS sequence"/>
</dbReference>
<reference evidence="4 6" key="1">
    <citation type="submission" date="2015-09" db="EMBL/GenBank/DDBJ databases">
        <title>Genome announcement of multiple Pseudomonas syringae strains.</title>
        <authorList>
            <person name="Thakur S."/>
            <person name="Wang P.W."/>
            <person name="Gong Y."/>
            <person name="Weir B.S."/>
            <person name="Guttman D.S."/>
        </authorList>
    </citation>
    <scope>NUCLEOTIDE SEQUENCE [LARGE SCALE GENOMIC DNA]</scope>
    <source>
        <strain evidence="4 6">ICMP7840</strain>
    </source>
</reference>
<organism evidence="4 6">
    <name type="scientific">Pseudomonas amygdali pv. photiniae</name>
    <dbReference type="NCBI Taxonomy" id="251724"/>
    <lineage>
        <taxon>Bacteria</taxon>
        <taxon>Pseudomonadati</taxon>
        <taxon>Pseudomonadota</taxon>
        <taxon>Gammaproteobacteria</taxon>
        <taxon>Pseudomonadales</taxon>
        <taxon>Pseudomonadaceae</taxon>
        <taxon>Pseudomonas</taxon>
        <taxon>Pseudomonas amygdali</taxon>
    </lineage>
</organism>
<dbReference type="InterPro" id="IPR003696">
    <property type="entry name" value="Carbtransf_dom"/>
</dbReference>
<dbReference type="Gene3D" id="3.90.870.20">
    <property type="entry name" value="Carbamoyltransferase, C-terminal domain"/>
    <property type="match status" value="1"/>
</dbReference>
<evidence type="ECO:0000313" key="5">
    <source>
        <dbReference type="EMBL" id="RMS45217.1"/>
    </source>
</evidence>
<dbReference type="InterPro" id="IPR031730">
    <property type="entry name" value="Carbam_trans_C"/>
</dbReference>
<protein>
    <submittedName>
        <fullName evidence="4">NodU</fullName>
    </submittedName>
</protein>
<dbReference type="Proteomes" id="UP000270873">
    <property type="component" value="Unassembled WGS sequence"/>
</dbReference>
<feature type="domain" description="Carbamoyltransferase" evidence="2">
    <location>
        <begin position="4"/>
        <end position="336"/>
    </location>
</feature>
<reference evidence="5 7" key="2">
    <citation type="submission" date="2018-08" db="EMBL/GenBank/DDBJ databases">
        <title>Recombination of ecologically and evolutionarily significant loci maintains genetic cohesion in the Pseudomonas syringae species complex.</title>
        <authorList>
            <person name="Dillon M."/>
            <person name="Thakur S."/>
            <person name="Almeida R.N.D."/>
            <person name="Weir B.S."/>
            <person name="Guttman D.S."/>
        </authorList>
    </citation>
    <scope>NUCLEOTIDE SEQUENCE [LARGE SCALE GENOMIC DNA]</scope>
    <source>
        <strain evidence="5 7">ICMP 7847</strain>
    </source>
</reference>
<proteinExistence type="inferred from homology"/>
<dbReference type="AlphaFoldDB" id="A0A0P9SIR2"/>
<evidence type="ECO:0000256" key="1">
    <source>
        <dbReference type="ARBA" id="ARBA00006129"/>
    </source>
</evidence>
<evidence type="ECO:0000313" key="4">
    <source>
        <dbReference type="EMBL" id="KPX56955.1"/>
    </source>
</evidence>
<feature type="domain" description="Carbamoyltransferase C-terminal" evidence="3">
    <location>
        <begin position="389"/>
        <end position="557"/>
    </location>
</feature>
<dbReference type="EMBL" id="RBSP01000626">
    <property type="protein sequence ID" value="RMS45217.1"/>
    <property type="molecule type" value="Genomic_DNA"/>
</dbReference>
<dbReference type="Gene3D" id="3.30.420.40">
    <property type="match status" value="2"/>
</dbReference>
<dbReference type="SUPFAM" id="SSF53067">
    <property type="entry name" value="Actin-like ATPase domain"/>
    <property type="match status" value="1"/>
</dbReference>
<dbReference type="PANTHER" id="PTHR34847">
    <property type="entry name" value="NODULATION PROTEIN U"/>
    <property type="match status" value="1"/>
</dbReference>
<dbReference type="InterPro" id="IPR043129">
    <property type="entry name" value="ATPase_NBD"/>
</dbReference>
<dbReference type="Pfam" id="PF02543">
    <property type="entry name" value="Carbam_trans_N"/>
    <property type="match status" value="1"/>
</dbReference>
<accession>A0A0P9SIR2</accession>
<comment type="similarity">
    <text evidence="1">Belongs to the NodU/CmcH family.</text>
</comment>
<dbReference type="RefSeq" id="WP_057413280.1">
    <property type="nucleotide sequence ID" value="NZ_LJQO01000549.1"/>
</dbReference>
<dbReference type="InterPro" id="IPR038152">
    <property type="entry name" value="Carbam_trans_C_sf"/>
</dbReference>
<gene>
    <name evidence="4" type="ORF">ALO53_01972</name>
    <name evidence="5" type="ORF">ALP66_02625</name>
</gene>
<dbReference type="InterPro" id="IPR051338">
    <property type="entry name" value="NodU/CmcH_Carbamoyltrnsfr"/>
</dbReference>
<dbReference type="CDD" id="cd24100">
    <property type="entry name" value="ASKHA_NBD_MJ1051-like_N"/>
    <property type="match status" value="1"/>
</dbReference>
<comment type="caution">
    <text evidence="4">The sequence shown here is derived from an EMBL/GenBank/DDBJ whole genome shotgun (WGS) entry which is preliminary data.</text>
</comment>
<dbReference type="EMBL" id="LJQO01000549">
    <property type="protein sequence ID" value="KPX56955.1"/>
    <property type="molecule type" value="Genomic_DNA"/>
</dbReference>
<dbReference type="Pfam" id="PF16861">
    <property type="entry name" value="Carbam_trans_C"/>
    <property type="match status" value="1"/>
</dbReference>
<dbReference type="PATRIC" id="fig|251724.3.peg.2652"/>
<evidence type="ECO:0000313" key="6">
    <source>
        <dbReference type="Proteomes" id="UP000050469"/>
    </source>
</evidence>